<evidence type="ECO:0000313" key="2">
    <source>
        <dbReference type="Proteomes" id="UP000500938"/>
    </source>
</evidence>
<evidence type="ECO:0000313" key="1">
    <source>
        <dbReference type="EMBL" id="QJR36487.1"/>
    </source>
</evidence>
<keyword evidence="2" id="KW-1185">Reference proteome</keyword>
<dbReference type="EMBL" id="CP053085">
    <property type="protein sequence ID" value="QJR36487.1"/>
    <property type="molecule type" value="Genomic_DNA"/>
</dbReference>
<proteinExistence type="predicted"/>
<dbReference type="Proteomes" id="UP000500938">
    <property type="component" value="Chromosome"/>
</dbReference>
<gene>
    <name evidence="1" type="ORF">HKW67_13720</name>
</gene>
<reference evidence="1 2" key="1">
    <citation type="submission" date="2020-05" db="EMBL/GenBank/DDBJ databases">
        <title>Complete genome sequence of Gemmatimonas greenlandica TET16.</title>
        <authorList>
            <person name="Zeng Y."/>
        </authorList>
    </citation>
    <scope>NUCLEOTIDE SEQUENCE [LARGE SCALE GENOMIC DNA]</scope>
    <source>
        <strain evidence="1 2">TET16</strain>
    </source>
</reference>
<organism evidence="1 2">
    <name type="scientific">Gemmatimonas groenlandica</name>
    <dbReference type="NCBI Taxonomy" id="2732249"/>
    <lineage>
        <taxon>Bacteria</taxon>
        <taxon>Pseudomonadati</taxon>
        <taxon>Gemmatimonadota</taxon>
        <taxon>Gemmatimonadia</taxon>
        <taxon>Gemmatimonadales</taxon>
        <taxon>Gemmatimonadaceae</taxon>
        <taxon>Gemmatimonas</taxon>
    </lineage>
</organism>
<dbReference type="KEGG" id="ggr:HKW67_13720"/>
<protein>
    <recommendedName>
        <fullName evidence="3">Glycine zipper 2TM domain-containing protein</fullName>
    </recommendedName>
</protein>
<evidence type="ECO:0008006" key="3">
    <source>
        <dbReference type="Google" id="ProtNLM"/>
    </source>
</evidence>
<sequence>MAELAEPVNGPDGATLPVGTPILVEMAPPTSDGGFVFRVRSVQVNGELVPVQGTVRVGDNVAITERQVSKGGDKGKVITGAIIGAIAGRVLGGGTRGTVIGAAGGAAAGTIAAARNSQTERCLPAGASLTVTLSAPLVFP</sequence>
<dbReference type="AlphaFoldDB" id="A0A6M4ISH1"/>
<accession>A0A6M4ISH1</accession>
<dbReference type="RefSeq" id="WP_171225919.1">
    <property type="nucleotide sequence ID" value="NZ_CP053085.1"/>
</dbReference>
<name>A0A6M4ISH1_9BACT</name>